<feature type="transmembrane region" description="Helical" evidence="1">
    <location>
        <begin position="37"/>
        <end position="60"/>
    </location>
</feature>
<reference evidence="2 3" key="1">
    <citation type="submission" date="2019-03" db="EMBL/GenBank/DDBJ databases">
        <title>Genomics of glacier-inhabiting Cryobacterium strains.</title>
        <authorList>
            <person name="Liu Q."/>
            <person name="Xin Y.-H."/>
        </authorList>
    </citation>
    <scope>NUCLEOTIDE SEQUENCE [LARGE SCALE GENOMIC DNA]</scope>
    <source>
        <strain evidence="2 3">MDT1-3</strain>
    </source>
</reference>
<dbReference type="EMBL" id="SOFP01000056">
    <property type="protein sequence ID" value="TFC13085.1"/>
    <property type="molecule type" value="Genomic_DNA"/>
</dbReference>
<feature type="transmembrane region" description="Helical" evidence="1">
    <location>
        <begin position="12"/>
        <end position="31"/>
    </location>
</feature>
<dbReference type="Gene3D" id="1.25.40.10">
    <property type="entry name" value="Tetratricopeptide repeat domain"/>
    <property type="match status" value="1"/>
</dbReference>
<organism evidence="2 3">
    <name type="scientific">Cryobacterium algoritolerans</name>
    <dbReference type="NCBI Taxonomy" id="1259184"/>
    <lineage>
        <taxon>Bacteria</taxon>
        <taxon>Bacillati</taxon>
        <taxon>Actinomycetota</taxon>
        <taxon>Actinomycetes</taxon>
        <taxon>Micrococcales</taxon>
        <taxon>Microbacteriaceae</taxon>
        <taxon>Cryobacterium</taxon>
    </lineage>
</organism>
<dbReference type="AlphaFoldDB" id="A0A4R8WNI5"/>
<protein>
    <recommendedName>
        <fullName evidence="4">Tetratricopeptide repeat protein</fullName>
    </recommendedName>
</protein>
<sequence>MKGRLAVVPMTLLLAFYLVLVGWRAVLFVLSGDPVGILIGVALIVLPLIGVWALVLELRFGRSSERLVRRLASEGGLPVEDLPTRPSGRPLRDAADAEFPRFKAEVDAAPGEWRAWFRLGLAYDASGDRRRARGAIRTAIALERSATAVAPPR</sequence>
<dbReference type="InterPro" id="IPR011990">
    <property type="entry name" value="TPR-like_helical_dom_sf"/>
</dbReference>
<evidence type="ECO:0008006" key="4">
    <source>
        <dbReference type="Google" id="ProtNLM"/>
    </source>
</evidence>
<dbReference type="OrthoDB" id="4485518at2"/>
<gene>
    <name evidence="2" type="ORF">E3O19_12465</name>
</gene>
<dbReference type="SUPFAM" id="SSF48452">
    <property type="entry name" value="TPR-like"/>
    <property type="match status" value="1"/>
</dbReference>
<name>A0A4R8WNI5_9MICO</name>
<comment type="caution">
    <text evidence="2">The sequence shown here is derived from an EMBL/GenBank/DDBJ whole genome shotgun (WGS) entry which is preliminary data.</text>
</comment>
<keyword evidence="1" id="KW-0472">Membrane</keyword>
<dbReference type="Proteomes" id="UP000298412">
    <property type="component" value="Unassembled WGS sequence"/>
</dbReference>
<evidence type="ECO:0000256" key="1">
    <source>
        <dbReference type="SAM" id="Phobius"/>
    </source>
</evidence>
<accession>A0A4R8WNI5</accession>
<keyword evidence="1" id="KW-0812">Transmembrane</keyword>
<dbReference type="RefSeq" id="WP_134568068.1">
    <property type="nucleotide sequence ID" value="NZ_SOFP01000056.1"/>
</dbReference>
<evidence type="ECO:0000313" key="2">
    <source>
        <dbReference type="EMBL" id="TFC13085.1"/>
    </source>
</evidence>
<evidence type="ECO:0000313" key="3">
    <source>
        <dbReference type="Proteomes" id="UP000298412"/>
    </source>
</evidence>
<keyword evidence="3" id="KW-1185">Reference proteome</keyword>
<proteinExistence type="predicted"/>
<keyword evidence="1" id="KW-1133">Transmembrane helix</keyword>